<sequence>KDLFMSNFEFFYLLYPIVFKELNKLVRSVFPEFDEIPDNLKCTILANLIGKFNGLEYYYRSKGKFQRPGICMCSLITVFDYDSPEEFLAVEGLERKEDMMRTLITTASDYMNIFDQIMQTEEISETEFHATIAILICQLDTTLHLPDRIQRLFDETRVRVFAELQVYYREELELKDFSSRLGNVMSLSTAFS</sequence>
<evidence type="ECO:0000259" key="4">
    <source>
        <dbReference type="Pfam" id="PF00104"/>
    </source>
</evidence>
<dbReference type="InterPro" id="IPR035500">
    <property type="entry name" value="NHR-like_dom_sf"/>
</dbReference>
<reference evidence="5" key="1">
    <citation type="submission" date="2023-10" db="EMBL/GenBank/DDBJ databases">
        <title>Genome assembly of Pristionchus species.</title>
        <authorList>
            <person name="Yoshida K."/>
            <person name="Sommer R.J."/>
        </authorList>
    </citation>
    <scope>NUCLEOTIDE SEQUENCE</scope>
    <source>
        <strain evidence="5">RS5133</strain>
    </source>
</reference>
<keyword evidence="1" id="KW-0805">Transcription regulation</keyword>
<feature type="non-terminal residue" evidence="5">
    <location>
        <position position="1"/>
    </location>
</feature>
<dbReference type="InterPro" id="IPR000536">
    <property type="entry name" value="Nucl_hrmn_rcpt_lig-bd"/>
</dbReference>
<protein>
    <recommendedName>
        <fullName evidence="4">NR LBD domain-containing protein</fullName>
    </recommendedName>
</protein>
<dbReference type="Proteomes" id="UP001432322">
    <property type="component" value="Unassembled WGS sequence"/>
</dbReference>
<feature type="non-terminal residue" evidence="5">
    <location>
        <position position="192"/>
    </location>
</feature>
<evidence type="ECO:0000256" key="1">
    <source>
        <dbReference type="ARBA" id="ARBA00023015"/>
    </source>
</evidence>
<proteinExistence type="predicted"/>
<accession>A0AAV5VKF0</accession>
<dbReference type="EMBL" id="BTSY01000003">
    <property type="protein sequence ID" value="GMT19848.1"/>
    <property type="molecule type" value="Genomic_DNA"/>
</dbReference>
<dbReference type="SUPFAM" id="SSF48508">
    <property type="entry name" value="Nuclear receptor ligand-binding domain"/>
    <property type="match status" value="1"/>
</dbReference>
<dbReference type="Pfam" id="PF00104">
    <property type="entry name" value="Hormone_recep"/>
    <property type="match status" value="1"/>
</dbReference>
<dbReference type="GO" id="GO:0005634">
    <property type="term" value="C:nucleus"/>
    <property type="evidence" value="ECO:0007669"/>
    <property type="project" value="TreeGrafter"/>
</dbReference>
<dbReference type="AlphaFoldDB" id="A0AAV5VKF0"/>
<dbReference type="GO" id="GO:0003700">
    <property type="term" value="F:DNA-binding transcription factor activity"/>
    <property type="evidence" value="ECO:0007669"/>
    <property type="project" value="TreeGrafter"/>
</dbReference>
<evidence type="ECO:0000313" key="5">
    <source>
        <dbReference type="EMBL" id="GMT19848.1"/>
    </source>
</evidence>
<keyword evidence="3" id="KW-0675">Receptor</keyword>
<evidence type="ECO:0000256" key="2">
    <source>
        <dbReference type="ARBA" id="ARBA00023163"/>
    </source>
</evidence>
<evidence type="ECO:0000256" key="3">
    <source>
        <dbReference type="ARBA" id="ARBA00023170"/>
    </source>
</evidence>
<keyword evidence="6" id="KW-1185">Reference proteome</keyword>
<dbReference type="PANTHER" id="PTHR46011:SF6">
    <property type="entry name" value="HIGH ZINC ACTIVATED NUCLEAR RECEPTOR PROTEIN"/>
    <property type="match status" value="1"/>
</dbReference>
<organism evidence="5 6">
    <name type="scientific">Pristionchus fissidentatus</name>
    <dbReference type="NCBI Taxonomy" id="1538716"/>
    <lineage>
        <taxon>Eukaryota</taxon>
        <taxon>Metazoa</taxon>
        <taxon>Ecdysozoa</taxon>
        <taxon>Nematoda</taxon>
        <taxon>Chromadorea</taxon>
        <taxon>Rhabditida</taxon>
        <taxon>Rhabditina</taxon>
        <taxon>Diplogasteromorpha</taxon>
        <taxon>Diplogasteroidea</taxon>
        <taxon>Neodiplogasteridae</taxon>
        <taxon>Pristionchus</taxon>
    </lineage>
</organism>
<dbReference type="PANTHER" id="PTHR46011">
    <property type="entry name" value="NUCLEAR HORMONE RECEPTOR FAMILY MEMBER NHR-86-RELATED"/>
    <property type="match status" value="1"/>
</dbReference>
<keyword evidence="2" id="KW-0804">Transcription</keyword>
<gene>
    <name evidence="5" type="ORF">PFISCL1PPCAC_11145</name>
</gene>
<comment type="caution">
    <text evidence="5">The sequence shown here is derived from an EMBL/GenBank/DDBJ whole genome shotgun (WGS) entry which is preliminary data.</text>
</comment>
<name>A0AAV5VKF0_9BILA</name>
<evidence type="ECO:0000313" key="6">
    <source>
        <dbReference type="Proteomes" id="UP001432322"/>
    </source>
</evidence>
<feature type="domain" description="NR LBD" evidence="4">
    <location>
        <begin position="29"/>
        <end position="189"/>
    </location>
</feature>